<dbReference type="EMBL" id="ML996089">
    <property type="protein sequence ID" value="KAF2150587.1"/>
    <property type="molecule type" value="Genomic_DNA"/>
</dbReference>
<gene>
    <name evidence="2" type="ORF">K461DRAFT_280588</name>
</gene>
<evidence type="ECO:0000313" key="3">
    <source>
        <dbReference type="Proteomes" id="UP000799439"/>
    </source>
</evidence>
<feature type="compositionally biased region" description="Polar residues" evidence="1">
    <location>
        <begin position="405"/>
        <end position="420"/>
    </location>
</feature>
<feature type="region of interest" description="Disordered" evidence="1">
    <location>
        <begin position="679"/>
        <end position="715"/>
    </location>
</feature>
<evidence type="ECO:0000256" key="1">
    <source>
        <dbReference type="SAM" id="MobiDB-lite"/>
    </source>
</evidence>
<protein>
    <submittedName>
        <fullName evidence="2">Uncharacterized protein</fullName>
    </submittedName>
</protein>
<feature type="region of interest" description="Disordered" evidence="1">
    <location>
        <begin position="639"/>
        <end position="662"/>
    </location>
</feature>
<feature type="region of interest" description="Disordered" evidence="1">
    <location>
        <begin position="22"/>
        <end position="85"/>
    </location>
</feature>
<dbReference type="Proteomes" id="UP000799439">
    <property type="component" value="Unassembled WGS sequence"/>
</dbReference>
<accession>A0A9P4IZC2</accession>
<feature type="region of interest" description="Disordered" evidence="1">
    <location>
        <begin position="405"/>
        <end position="432"/>
    </location>
</feature>
<name>A0A9P4IZC2_9PEZI</name>
<organism evidence="2 3">
    <name type="scientific">Myriangium duriaei CBS 260.36</name>
    <dbReference type="NCBI Taxonomy" id="1168546"/>
    <lineage>
        <taxon>Eukaryota</taxon>
        <taxon>Fungi</taxon>
        <taxon>Dikarya</taxon>
        <taxon>Ascomycota</taxon>
        <taxon>Pezizomycotina</taxon>
        <taxon>Dothideomycetes</taxon>
        <taxon>Dothideomycetidae</taxon>
        <taxon>Myriangiales</taxon>
        <taxon>Myriangiaceae</taxon>
        <taxon>Myriangium</taxon>
    </lineage>
</organism>
<evidence type="ECO:0000313" key="2">
    <source>
        <dbReference type="EMBL" id="KAF2150587.1"/>
    </source>
</evidence>
<feature type="compositionally biased region" description="Basic residues" evidence="1">
    <location>
        <begin position="46"/>
        <end position="58"/>
    </location>
</feature>
<feature type="compositionally biased region" description="Basic and acidic residues" evidence="1">
    <location>
        <begin position="643"/>
        <end position="655"/>
    </location>
</feature>
<proteinExistence type="predicted"/>
<feature type="compositionally biased region" description="Basic and acidic residues" evidence="1">
    <location>
        <begin position="679"/>
        <end position="693"/>
    </location>
</feature>
<keyword evidence="3" id="KW-1185">Reference proteome</keyword>
<comment type="caution">
    <text evidence="2">The sequence shown here is derived from an EMBL/GenBank/DDBJ whole genome shotgun (WGS) entry which is preliminary data.</text>
</comment>
<sequence length="715" mass="80987">MYQNPVLDVCFAAGMDDLPGAPVTPQDNHISSFDVDIPSSPLPWKPTKRSRTPYRRTASKNSESPAKRRRTPESHDEPQILQSRRRSLVVKLKVASPRDDSHSYIYSPQDDDMIYDNINVASAPVTRPTSPPTGFIEEQGTTLPAEIRMMTPVSHEDTEQELKQELEPIPSSPVVDPMAEMLHRLFSEWQQEVQQNSYAIEARLRQENESRMQKIEFAAEQRHRMQMERMDHLFSSLKQDELRLEDKRQRDLRRVRRRMVHDRRILRGDLKHAIKHINDCSSLHLTKHHVESEESVCMRRKASEVPCTVALVPIQHERCQKPDEVAETIEAGTNTQKLVAIERMVRDMSAKLDSKGPALAEIPALRQEVRHMRKEQKHYAQANERLGCQLGKQIEAVGNMLSSHVSASTTSHQHTTNATDASKDQCSRSAQSSEFQWSETMAASLAKQLPHHLQPLRLQIEDLGGWLNSILPELQSSISSQHCHVWNELATLRSLIRTKMVESPSISERSTPQASQTRDDVAQKFNTTVLGLEKGIKLSYESMRDACQTLSRSVGSLPRLTEERLNSRLEGLAESLQTVTATLESIQTAQDCDNIGEMAPKSNGGPTFQTVTFGSNVLASTAKNEWRDCDEELGVAEATTSGRNEDCSPTEDGRLARKKRRRAERRAYRLAQLEEPVTRIRKDSLCDTDEGQHSKRHRKHSKAKRGSGAEQLETV</sequence>
<reference evidence="2" key="1">
    <citation type="journal article" date="2020" name="Stud. Mycol.">
        <title>101 Dothideomycetes genomes: a test case for predicting lifestyles and emergence of pathogens.</title>
        <authorList>
            <person name="Haridas S."/>
            <person name="Albert R."/>
            <person name="Binder M."/>
            <person name="Bloem J."/>
            <person name="Labutti K."/>
            <person name="Salamov A."/>
            <person name="Andreopoulos B."/>
            <person name="Baker S."/>
            <person name="Barry K."/>
            <person name="Bills G."/>
            <person name="Bluhm B."/>
            <person name="Cannon C."/>
            <person name="Castanera R."/>
            <person name="Culley D."/>
            <person name="Daum C."/>
            <person name="Ezra D."/>
            <person name="Gonzalez J."/>
            <person name="Henrissat B."/>
            <person name="Kuo A."/>
            <person name="Liang C."/>
            <person name="Lipzen A."/>
            <person name="Lutzoni F."/>
            <person name="Magnuson J."/>
            <person name="Mondo S."/>
            <person name="Nolan M."/>
            <person name="Ohm R."/>
            <person name="Pangilinan J."/>
            <person name="Park H.-J."/>
            <person name="Ramirez L."/>
            <person name="Alfaro M."/>
            <person name="Sun H."/>
            <person name="Tritt A."/>
            <person name="Yoshinaga Y."/>
            <person name="Zwiers L.-H."/>
            <person name="Turgeon B."/>
            <person name="Goodwin S."/>
            <person name="Spatafora J."/>
            <person name="Crous P."/>
            <person name="Grigoriev I."/>
        </authorList>
    </citation>
    <scope>NUCLEOTIDE SEQUENCE</scope>
    <source>
        <strain evidence="2">CBS 260.36</strain>
    </source>
</reference>
<dbReference type="AlphaFoldDB" id="A0A9P4IZC2"/>
<feature type="compositionally biased region" description="Basic residues" evidence="1">
    <location>
        <begin position="694"/>
        <end position="705"/>
    </location>
</feature>